<protein>
    <submittedName>
        <fullName evidence="2">Uncharacterized protein</fullName>
    </submittedName>
</protein>
<evidence type="ECO:0000313" key="2">
    <source>
        <dbReference type="EMBL" id="GAA2923785.1"/>
    </source>
</evidence>
<comment type="caution">
    <text evidence="2">The sequence shown here is derived from an EMBL/GenBank/DDBJ whole genome shotgun (WGS) entry which is preliminary data.</text>
</comment>
<feature type="compositionally biased region" description="Polar residues" evidence="1">
    <location>
        <begin position="42"/>
        <end position="70"/>
    </location>
</feature>
<evidence type="ECO:0000313" key="3">
    <source>
        <dbReference type="Proteomes" id="UP001501102"/>
    </source>
</evidence>
<feature type="region of interest" description="Disordered" evidence="1">
    <location>
        <begin position="37"/>
        <end position="70"/>
    </location>
</feature>
<keyword evidence="3" id="KW-1185">Reference proteome</keyword>
<gene>
    <name evidence="2" type="ORF">GCM10020221_19780</name>
</gene>
<proteinExistence type="predicted"/>
<dbReference type="Proteomes" id="UP001501102">
    <property type="component" value="Unassembled WGS sequence"/>
</dbReference>
<organism evidence="2 3">
    <name type="scientific">Streptomyces thioluteus</name>
    <dbReference type="NCBI Taxonomy" id="66431"/>
    <lineage>
        <taxon>Bacteria</taxon>
        <taxon>Bacillati</taxon>
        <taxon>Actinomycetota</taxon>
        <taxon>Actinomycetes</taxon>
        <taxon>Kitasatosporales</taxon>
        <taxon>Streptomycetaceae</taxon>
        <taxon>Streptomyces</taxon>
    </lineage>
</organism>
<evidence type="ECO:0000256" key="1">
    <source>
        <dbReference type="SAM" id="MobiDB-lite"/>
    </source>
</evidence>
<dbReference type="RefSeq" id="WP_344962413.1">
    <property type="nucleotide sequence ID" value="NZ_BAAAXZ010000075.1"/>
</dbReference>
<name>A0ABN3WPZ7_STRTU</name>
<dbReference type="EMBL" id="BAAAXZ010000075">
    <property type="protein sequence ID" value="GAA2923785.1"/>
    <property type="molecule type" value="Genomic_DNA"/>
</dbReference>
<reference evidence="2 3" key="1">
    <citation type="journal article" date="2019" name="Int. J. Syst. Evol. Microbiol.">
        <title>The Global Catalogue of Microorganisms (GCM) 10K type strain sequencing project: providing services to taxonomists for standard genome sequencing and annotation.</title>
        <authorList>
            <consortium name="The Broad Institute Genomics Platform"/>
            <consortium name="The Broad Institute Genome Sequencing Center for Infectious Disease"/>
            <person name="Wu L."/>
            <person name="Ma J."/>
        </authorList>
    </citation>
    <scope>NUCLEOTIDE SEQUENCE [LARGE SCALE GENOMIC DNA]</scope>
    <source>
        <strain evidence="2 3">JCM 4087</strain>
    </source>
</reference>
<sequence>MDSSLTTAPMPISGQDSVSIPRKNSCRYDRMRAGLPMCPTSAILSPTASGSRGPQETSSASSPKVQRSTS</sequence>
<accession>A0ABN3WPZ7</accession>
<feature type="region of interest" description="Disordered" evidence="1">
    <location>
        <begin position="1"/>
        <end position="24"/>
    </location>
</feature>